<accession>A0ABN1U9C2</accession>
<evidence type="ECO:0000259" key="5">
    <source>
        <dbReference type="PROSITE" id="PS50011"/>
    </source>
</evidence>
<feature type="transmembrane region" description="Helical" evidence="4">
    <location>
        <begin position="335"/>
        <end position="359"/>
    </location>
</feature>
<protein>
    <recommendedName>
        <fullName evidence="5">Protein kinase domain-containing protein</fullName>
    </recommendedName>
</protein>
<gene>
    <name evidence="6" type="ORF">GCM10009663_77940</name>
</gene>
<evidence type="ECO:0000313" key="7">
    <source>
        <dbReference type="Proteomes" id="UP001499987"/>
    </source>
</evidence>
<comment type="similarity">
    <text evidence="1">Belongs to the protein kinase superfamily. STE Ser/Thr protein kinase family. STE20 subfamily.</text>
</comment>
<dbReference type="InterPro" id="IPR011009">
    <property type="entry name" value="Kinase-like_dom_sf"/>
</dbReference>
<evidence type="ECO:0000256" key="3">
    <source>
        <dbReference type="ARBA" id="ARBA00022840"/>
    </source>
</evidence>
<dbReference type="Gene3D" id="1.10.510.10">
    <property type="entry name" value="Transferase(Phosphotransferase) domain 1"/>
    <property type="match status" value="1"/>
</dbReference>
<keyword evidence="4" id="KW-1133">Transmembrane helix</keyword>
<proteinExistence type="inferred from homology"/>
<evidence type="ECO:0000256" key="1">
    <source>
        <dbReference type="ARBA" id="ARBA00008874"/>
    </source>
</evidence>
<keyword evidence="7" id="KW-1185">Reference proteome</keyword>
<sequence length="360" mass="37042">MRAAPGQLVAGRYRVTDRPTGAGLPAQDVHTGAPVLLHALDLPELLVAGEPGDLYEEPDHHRGDRLAEPVAALADRVPRHPRLLVETGAAAEGDLLWVAAERVAGAPLDELADTGPVPPYRVAELAADLAGALRALHGAGLVHGNVTAGAVLVCEDGAALLGGLLLGAAQEAVCAQLAGPVPRRRYEARADLLGPLAERWPADAGPPGDCWALGVLLYRLLTGHGPYPEDDLPTLLAAVRDGRRYPADGCGPLRSLVEELLDLGPAARPTAEDVQRRVRALLAGAPEPFGPGEEEAPLLPVVRPAGPVVPHPRGRRHGGGHLPVPRGPSRVPPALLGPLLVGGVLLALVAALAAVVLAAG</sequence>
<evidence type="ECO:0000256" key="2">
    <source>
        <dbReference type="ARBA" id="ARBA00022741"/>
    </source>
</evidence>
<dbReference type="Proteomes" id="UP001499987">
    <property type="component" value="Unassembled WGS sequence"/>
</dbReference>
<dbReference type="InterPro" id="IPR000719">
    <property type="entry name" value="Prot_kinase_dom"/>
</dbReference>
<keyword evidence="2" id="KW-0547">Nucleotide-binding</keyword>
<dbReference type="PROSITE" id="PS50011">
    <property type="entry name" value="PROTEIN_KINASE_DOM"/>
    <property type="match status" value="1"/>
</dbReference>
<dbReference type="SMART" id="SM00220">
    <property type="entry name" value="S_TKc"/>
    <property type="match status" value="1"/>
</dbReference>
<reference evidence="6 7" key="1">
    <citation type="journal article" date="2019" name="Int. J. Syst. Evol. Microbiol.">
        <title>The Global Catalogue of Microorganisms (GCM) 10K type strain sequencing project: providing services to taxonomists for standard genome sequencing and annotation.</title>
        <authorList>
            <consortium name="The Broad Institute Genomics Platform"/>
            <consortium name="The Broad Institute Genome Sequencing Center for Infectious Disease"/>
            <person name="Wu L."/>
            <person name="Ma J."/>
        </authorList>
    </citation>
    <scope>NUCLEOTIDE SEQUENCE [LARGE SCALE GENOMIC DNA]</scope>
    <source>
        <strain evidence="6 7">JCM 13002</strain>
    </source>
</reference>
<feature type="domain" description="Protein kinase" evidence="5">
    <location>
        <begin position="1"/>
        <end position="282"/>
    </location>
</feature>
<dbReference type="EMBL" id="BAAALD010000198">
    <property type="protein sequence ID" value="GAA1129463.1"/>
    <property type="molecule type" value="Genomic_DNA"/>
</dbReference>
<comment type="caution">
    <text evidence="6">The sequence shown here is derived from an EMBL/GenBank/DDBJ whole genome shotgun (WGS) entry which is preliminary data.</text>
</comment>
<name>A0ABN1U9C2_9ACTN</name>
<dbReference type="InterPro" id="IPR051931">
    <property type="entry name" value="PAK3-like"/>
</dbReference>
<organism evidence="6 7">
    <name type="scientific">Kitasatospora arboriphila</name>
    <dbReference type="NCBI Taxonomy" id="258052"/>
    <lineage>
        <taxon>Bacteria</taxon>
        <taxon>Bacillati</taxon>
        <taxon>Actinomycetota</taxon>
        <taxon>Actinomycetes</taxon>
        <taxon>Kitasatosporales</taxon>
        <taxon>Streptomycetaceae</taxon>
        <taxon>Kitasatospora</taxon>
    </lineage>
</organism>
<dbReference type="PANTHER" id="PTHR45832:SF22">
    <property type="entry name" value="SERINE_THREONINE-PROTEIN KINASE SAMKA-RELATED"/>
    <property type="match status" value="1"/>
</dbReference>
<evidence type="ECO:0000313" key="6">
    <source>
        <dbReference type="EMBL" id="GAA1129463.1"/>
    </source>
</evidence>
<keyword evidence="3" id="KW-0067">ATP-binding</keyword>
<dbReference type="SUPFAM" id="SSF56112">
    <property type="entry name" value="Protein kinase-like (PK-like)"/>
    <property type="match status" value="1"/>
</dbReference>
<keyword evidence="4" id="KW-0812">Transmembrane</keyword>
<evidence type="ECO:0000256" key="4">
    <source>
        <dbReference type="SAM" id="Phobius"/>
    </source>
</evidence>
<dbReference type="RefSeq" id="WP_344628528.1">
    <property type="nucleotide sequence ID" value="NZ_BAAALD010000198.1"/>
</dbReference>
<keyword evidence="4" id="KW-0472">Membrane</keyword>
<dbReference type="PANTHER" id="PTHR45832">
    <property type="entry name" value="SERINE/THREONINE-PROTEIN KINASE SAMKA-RELATED-RELATED"/>
    <property type="match status" value="1"/>
</dbReference>